<protein>
    <submittedName>
        <fullName evidence="4">Ribonuclease R</fullName>
        <ecNumber evidence="4">3.1.13.1</ecNumber>
    </submittedName>
</protein>
<sequence length="143" mass="15831">MTVLINNVEAVGPGRIVHGDGAVYQTVRFDQLVFRPKDNEVVEGVVVEIVKFGAFIRFGPLDGLLHISQVMDDRVDYDLDNQRLIGKDTGRALSVGDVVRARIVSMELNEKNPQDSKIGLTMRQPGLGKLEWIAEDNTKKGEA</sequence>
<dbReference type="Gene3D" id="2.40.50.140">
    <property type="entry name" value="Nucleic acid-binding proteins"/>
    <property type="match status" value="1"/>
</dbReference>
<dbReference type="AlphaFoldDB" id="A0A645GZD2"/>
<reference evidence="4" key="1">
    <citation type="submission" date="2019-08" db="EMBL/GenBank/DDBJ databases">
        <authorList>
            <person name="Kucharzyk K."/>
            <person name="Murdoch R.W."/>
            <person name="Higgins S."/>
            <person name="Loffler F."/>
        </authorList>
    </citation>
    <scope>NUCLEOTIDE SEQUENCE</scope>
</reference>
<dbReference type="Pfam" id="PF00575">
    <property type="entry name" value="S1"/>
    <property type="match status" value="1"/>
</dbReference>
<accession>A0A645GZD2</accession>
<evidence type="ECO:0000259" key="3">
    <source>
        <dbReference type="PROSITE" id="PS50126"/>
    </source>
</evidence>
<dbReference type="GO" id="GO:0003899">
    <property type="term" value="F:DNA-directed RNA polymerase activity"/>
    <property type="evidence" value="ECO:0007669"/>
    <property type="project" value="InterPro"/>
</dbReference>
<dbReference type="GO" id="GO:0008859">
    <property type="term" value="F:exoribonuclease II activity"/>
    <property type="evidence" value="ECO:0007669"/>
    <property type="project" value="UniProtKB-EC"/>
</dbReference>
<dbReference type="CDD" id="cd04460">
    <property type="entry name" value="S1_RpoE"/>
    <property type="match status" value="1"/>
</dbReference>
<evidence type="ECO:0000313" key="4">
    <source>
        <dbReference type="EMBL" id="MPN32171.1"/>
    </source>
</evidence>
<comment type="caution">
    <text evidence="4">The sequence shown here is derived from an EMBL/GenBank/DDBJ whole genome shotgun (WGS) entry which is preliminary data.</text>
</comment>
<dbReference type="PROSITE" id="PS50126">
    <property type="entry name" value="S1"/>
    <property type="match status" value="1"/>
</dbReference>
<dbReference type="InterPro" id="IPR004519">
    <property type="entry name" value="RNAP_E/RPC8"/>
</dbReference>
<feature type="domain" description="S1 motif" evidence="3">
    <location>
        <begin position="39"/>
        <end position="123"/>
    </location>
</feature>
<keyword evidence="4" id="KW-0378">Hydrolase</keyword>
<dbReference type="GO" id="GO:0006412">
    <property type="term" value="P:translation"/>
    <property type="evidence" value="ECO:0007669"/>
    <property type="project" value="TreeGrafter"/>
</dbReference>
<evidence type="ECO:0000256" key="2">
    <source>
        <dbReference type="ARBA" id="ARBA00023163"/>
    </source>
</evidence>
<dbReference type="PANTHER" id="PTHR10724">
    <property type="entry name" value="30S RIBOSOMAL PROTEIN S1"/>
    <property type="match status" value="1"/>
</dbReference>
<organism evidence="4">
    <name type="scientific">bioreactor metagenome</name>
    <dbReference type="NCBI Taxonomy" id="1076179"/>
    <lineage>
        <taxon>unclassified sequences</taxon>
        <taxon>metagenomes</taxon>
        <taxon>ecological metagenomes</taxon>
    </lineage>
</organism>
<dbReference type="EC" id="3.1.13.1" evidence="4"/>
<dbReference type="InterPro" id="IPR003029">
    <property type="entry name" value="S1_domain"/>
</dbReference>
<dbReference type="SUPFAM" id="SSF50249">
    <property type="entry name" value="Nucleic acid-binding proteins"/>
    <property type="match status" value="1"/>
</dbReference>
<dbReference type="SUPFAM" id="SSF88798">
    <property type="entry name" value="N-terminal, heterodimerisation domain of RBP7 (RpoE)"/>
    <property type="match status" value="1"/>
</dbReference>
<dbReference type="NCBIfam" id="NF006333">
    <property type="entry name" value="PRK08563.1"/>
    <property type="match status" value="1"/>
</dbReference>
<dbReference type="GO" id="GO:0006351">
    <property type="term" value="P:DNA-templated transcription"/>
    <property type="evidence" value="ECO:0007669"/>
    <property type="project" value="InterPro"/>
</dbReference>
<dbReference type="NCBIfam" id="TIGR00448">
    <property type="entry name" value="rpoE"/>
    <property type="match status" value="1"/>
</dbReference>
<proteinExistence type="predicted"/>
<keyword evidence="1" id="KW-0240">DNA-directed RNA polymerase</keyword>
<dbReference type="InterPro" id="IPR036898">
    <property type="entry name" value="RNA_pol_Rpb7-like_N_sf"/>
</dbReference>
<dbReference type="SMART" id="SM00316">
    <property type="entry name" value="S1"/>
    <property type="match status" value="1"/>
</dbReference>
<keyword evidence="2" id="KW-0804">Transcription</keyword>
<evidence type="ECO:0000256" key="1">
    <source>
        <dbReference type="ARBA" id="ARBA00022478"/>
    </source>
</evidence>
<dbReference type="GO" id="GO:0003735">
    <property type="term" value="F:structural constituent of ribosome"/>
    <property type="evidence" value="ECO:0007669"/>
    <property type="project" value="TreeGrafter"/>
</dbReference>
<dbReference type="GO" id="GO:0003677">
    <property type="term" value="F:DNA binding"/>
    <property type="evidence" value="ECO:0007669"/>
    <property type="project" value="InterPro"/>
</dbReference>
<dbReference type="InterPro" id="IPR012340">
    <property type="entry name" value="NA-bd_OB-fold"/>
</dbReference>
<dbReference type="GO" id="GO:0003729">
    <property type="term" value="F:mRNA binding"/>
    <property type="evidence" value="ECO:0007669"/>
    <property type="project" value="TreeGrafter"/>
</dbReference>
<dbReference type="GO" id="GO:0000428">
    <property type="term" value="C:DNA-directed RNA polymerase complex"/>
    <property type="evidence" value="ECO:0007669"/>
    <property type="project" value="UniProtKB-KW"/>
</dbReference>
<dbReference type="EMBL" id="VSSQ01084028">
    <property type="protein sequence ID" value="MPN32171.1"/>
    <property type="molecule type" value="Genomic_DNA"/>
</dbReference>
<name>A0A645GZD2_9ZZZZ</name>
<dbReference type="InterPro" id="IPR050437">
    <property type="entry name" value="Ribos_protein_bS1-like"/>
</dbReference>
<gene>
    <name evidence="4" type="primary">rnr_54</name>
    <name evidence="4" type="ORF">SDC9_179647</name>
</gene>
<dbReference type="Gene3D" id="3.30.1490.120">
    <property type="entry name" value="RNA polymerase Rpb7-like, N-terminal domain"/>
    <property type="match status" value="1"/>
</dbReference>